<accession>A0AAF3ERX1</accession>
<dbReference type="AlphaFoldDB" id="A0AAF3ERX1"/>
<dbReference type="WBParaSite" id="MBELARI_LOCUS16394">
    <property type="protein sequence ID" value="MBELARI_LOCUS16394"/>
    <property type="gene ID" value="MBELARI_LOCUS16394"/>
</dbReference>
<proteinExistence type="predicted"/>
<reference evidence="3" key="1">
    <citation type="submission" date="2024-02" db="UniProtKB">
        <authorList>
            <consortium name="WormBaseParasite"/>
        </authorList>
    </citation>
    <scope>IDENTIFICATION</scope>
</reference>
<name>A0AAF3ERX1_9BILA</name>
<dbReference type="Proteomes" id="UP000887575">
    <property type="component" value="Unassembled WGS sequence"/>
</dbReference>
<keyword evidence="1" id="KW-0732">Signal</keyword>
<feature type="chain" id="PRO_5042057097" evidence="1">
    <location>
        <begin position="16"/>
        <end position="239"/>
    </location>
</feature>
<sequence>MILLAIFFLLGKSNGLNQLPTTTPAIRDGDNVLDDLINPKGFPIGQVWPGGKDPDGPYGFRLWRYIHHGFKGPEVAECSENGLPVKVKHIYYWPGDHISFPCKVCQRDLDSNRRIKMWGSAAKVYDFFDHYLKNKKLQHADVGVQFLLLKFEFNTRSKEFDGSGDSDPSYMSGNRIQATENGSFPHIRRQTFEQISNTLLIHNAEVRAAGVYFCYEDTAIHLVRYFYILHAMTPINQKH</sequence>
<evidence type="ECO:0000256" key="1">
    <source>
        <dbReference type="SAM" id="SignalP"/>
    </source>
</evidence>
<feature type="signal peptide" evidence="1">
    <location>
        <begin position="1"/>
        <end position="15"/>
    </location>
</feature>
<protein>
    <submittedName>
        <fullName evidence="3">Uncharacterized protein</fullName>
    </submittedName>
</protein>
<organism evidence="2 3">
    <name type="scientific">Mesorhabditis belari</name>
    <dbReference type="NCBI Taxonomy" id="2138241"/>
    <lineage>
        <taxon>Eukaryota</taxon>
        <taxon>Metazoa</taxon>
        <taxon>Ecdysozoa</taxon>
        <taxon>Nematoda</taxon>
        <taxon>Chromadorea</taxon>
        <taxon>Rhabditida</taxon>
        <taxon>Rhabditina</taxon>
        <taxon>Rhabditomorpha</taxon>
        <taxon>Rhabditoidea</taxon>
        <taxon>Rhabditidae</taxon>
        <taxon>Mesorhabditinae</taxon>
        <taxon>Mesorhabditis</taxon>
    </lineage>
</organism>
<evidence type="ECO:0000313" key="3">
    <source>
        <dbReference type="WBParaSite" id="MBELARI_LOCUS16394"/>
    </source>
</evidence>
<evidence type="ECO:0000313" key="2">
    <source>
        <dbReference type="Proteomes" id="UP000887575"/>
    </source>
</evidence>
<keyword evidence="2" id="KW-1185">Reference proteome</keyword>